<keyword evidence="1" id="KW-0805">Transcription regulation</keyword>
<dbReference type="InterPro" id="IPR009057">
    <property type="entry name" value="Homeodomain-like_sf"/>
</dbReference>
<organism evidence="5 6">
    <name type="scientific">Saccharibacillus brassicae</name>
    <dbReference type="NCBI Taxonomy" id="2583377"/>
    <lineage>
        <taxon>Bacteria</taxon>
        <taxon>Bacillati</taxon>
        <taxon>Bacillota</taxon>
        <taxon>Bacilli</taxon>
        <taxon>Bacillales</taxon>
        <taxon>Paenibacillaceae</taxon>
        <taxon>Saccharibacillus</taxon>
    </lineage>
</organism>
<evidence type="ECO:0000256" key="2">
    <source>
        <dbReference type="ARBA" id="ARBA00023125"/>
    </source>
</evidence>
<dbReference type="GO" id="GO:0003700">
    <property type="term" value="F:DNA-binding transcription factor activity"/>
    <property type="evidence" value="ECO:0007669"/>
    <property type="project" value="InterPro"/>
</dbReference>
<dbReference type="PANTHER" id="PTHR43280">
    <property type="entry name" value="ARAC-FAMILY TRANSCRIPTIONAL REGULATOR"/>
    <property type="match status" value="1"/>
</dbReference>
<dbReference type="OrthoDB" id="342399at2"/>
<dbReference type="Pfam" id="PF12833">
    <property type="entry name" value="HTH_18"/>
    <property type="match status" value="1"/>
</dbReference>
<dbReference type="Proteomes" id="UP000316968">
    <property type="component" value="Chromosome"/>
</dbReference>
<dbReference type="PRINTS" id="PR00032">
    <property type="entry name" value="HTHARAC"/>
</dbReference>
<dbReference type="PROSITE" id="PS01124">
    <property type="entry name" value="HTH_ARAC_FAMILY_2"/>
    <property type="match status" value="1"/>
</dbReference>
<dbReference type="GO" id="GO:0043565">
    <property type="term" value="F:sequence-specific DNA binding"/>
    <property type="evidence" value="ECO:0007669"/>
    <property type="project" value="InterPro"/>
</dbReference>
<reference evidence="5 6" key="1">
    <citation type="submission" date="2019-06" db="EMBL/GenBank/DDBJ databases">
        <title>Saccharibacillus brassicae sp. nov., an endophytic bacterium isolated from Chinese cabbage seeds (Brassica pekinensis).</title>
        <authorList>
            <person name="Jiang L."/>
            <person name="Lee J."/>
            <person name="Kim S.W."/>
        </authorList>
    </citation>
    <scope>NUCLEOTIDE SEQUENCE [LARGE SCALE GENOMIC DNA]</scope>
    <source>
        <strain evidence="6">KCTC 43072 / ATSA2</strain>
    </source>
</reference>
<dbReference type="InterPro" id="IPR020449">
    <property type="entry name" value="Tscrpt_reg_AraC-type_HTH"/>
</dbReference>
<feature type="domain" description="HTH araC/xylS-type" evidence="4">
    <location>
        <begin position="128"/>
        <end position="226"/>
    </location>
</feature>
<dbReference type="AlphaFoldDB" id="A0A4Y6V4W3"/>
<dbReference type="SMART" id="SM00342">
    <property type="entry name" value="HTH_ARAC"/>
    <property type="match status" value="1"/>
</dbReference>
<dbReference type="InterPro" id="IPR018060">
    <property type="entry name" value="HTH_AraC"/>
</dbReference>
<dbReference type="PANTHER" id="PTHR43280:SF28">
    <property type="entry name" value="HTH-TYPE TRANSCRIPTIONAL ACTIVATOR RHAS"/>
    <property type="match status" value="1"/>
</dbReference>
<keyword evidence="3" id="KW-0804">Transcription</keyword>
<protein>
    <submittedName>
        <fullName evidence="5">Helix-turn-helix domain-containing protein</fullName>
    </submittedName>
</protein>
<evidence type="ECO:0000256" key="1">
    <source>
        <dbReference type="ARBA" id="ARBA00023015"/>
    </source>
</evidence>
<accession>A0A4Y6V4W3</accession>
<keyword evidence="6" id="KW-1185">Reference proteome</keyword>
<evidence type="ECO:0000313" key="5">
    <source>
        <dbReference type="EMBL" id="QDH23681.1"/>
    </source>
</evidence>
<dbReference type="KEGG" id="saca:FFV09_05700"/>
<gene>
    <name evidence="5" type="ORF">FFV09_05700</name>
</gene>
<evidence type="ECO:0000313" key="6">
    <source>
        <dbReference type="Proteomes" id="UP000316968"/>
    </source>
</evidence>
<evidence type="ECO:0000259" key="4">
    <source>
        <dbReference type="PROSITE" id="PS01124"/>
    </source>
</evidence>
<dbReference type="EMBL" id="CP041217">
    <property type="protein sequence ID" value="QDH23681.1"/>
    <property type="molecule type" value="Genomic_DNA"/>
</dbReference>
<dbReference type="Gene3D" id="1.10.10.60">
    <property type="entry name" value="Homeodomain-like"/>
    <property type="match status" value="2"/>
</dbReference>
<dbReference type="SUPFAM" id="SSF46689">
    <property type="entry name" value="Homeodomain-like"/>
    <property type="match status" value="2"/>
</dbReference>
<proteinExistence type="predicted"/>
<keyword evidence="2" id="KW-0238">DNA-binding</keyword>
<evidence type="ECO:0000256" key="3">
    <source>
        <dbReference type="ARBA" id="ARBA00023163"/>
    </source>
</evidence>
<name>A0A4Y6V4W3_SACBS</name>
<sequence length="231" mass="26230">MLPEELPEVGEPLPAFNLRLFTEEIKREHFAEAFRDLREYTARMAADYRSTPVGLKSFLGNIVFNLITLLGNMDYDAADLDEAKYGFFREIEEAQDARAALFLLESFLLKAEAKIAEHAGQTGGANMKKLLAYIDEHYAEPLSLTGLGRYFHFNPSYLSSYFATHNKEGFSEYLNKIRVSRAEELLREGEISISEISGRVGYSDPGYFTKVFKKQTGLSPSQYRRQHGAGR</sequence>